<comment type="caution">
    <text evidence="2">The sequence shown here is derived from an EMBL/GenBank/DDBJ whole genome shotgun (WGS) entry which is preliminary data.</text>
</comment>
<evidence type="ECO:0000256" key="1">
    <source>
        <dbReference type="SAM" id="MobiDB-lite"/>
    </source>
</evidence>
<feature type="region of interest" description="Disordered" evidence="1">
    <location>
        <begin position="1"/>
        <end position="28"/>
    </location>
</feature>
<sequence length="275" mass="31355">MDEKTKVTTCDEGEEGSYNASDFENPVLEDTNPEVYDHTEEDLESVLQLLQQPQNYDASSSQLPLYIQPEPSFMDSTFTNGHNEVQFQSDHNEHEEDQTKFVHSLFVDQDDYSYEEILHFSDTDTDTAQARETWKINLSTFWGISTLFNEHVAPKEYRQMSMVQSGTVSSSNHGQYREETNGFLHDDFLGLDAPSVSPAADVPKFICCISRVSSESSLESPLKIRASKPKNYRRSHHVVGKTAARRRFQLKRSSSSKAVSSQEEAKGCFRTQYYS</sequence>
<evidence type="ECO:0000313" key="3">
    <source>
        <dbReference type="Proteomes" id="UP000737018"/>
    </source>
</evidence>
<dbReference type="AlphaFoldDB" id="A0A8J4VWC4"/>
<organism evidence="2 3">
    <name type="scientific">Castanea mollissima</name>
    <name type="common">Chinese chestnut</name>
    <dbReference type="NCBI Taxonomy" id="60419"/>
    <lineage>
        <taxon>Eukaryota</taxon>
        <taxon>Viridiplantae</taxon>
        <taxon>Streptophyta</taxon>
        <taxon>Embryophyta</taxon>
        <taxon>Tracheophyta</taxon>
        <taxon>Spermatophyta</taxon>
        <taxon>Magnoliopsida</taxon>
        <taxon>eudicotyledons</taxon>
        <taxon>Gunneridae</taxon>
        <taxon>Pentapetalae</taxon>
        <taxon>rosids</taxon>
        <taxon>fabids</taxon>
        <taxon>Fagales</taxon>
        <taxon>Fagaceae</taxon>
        <taxon>Castanea</taxon>
    </lineage>
</organism>
<accession>A0A8J4VWC4</accession>
<feature type="region of interest" description="Disordered" evidence="1">
    <location>
        <begin position="246"/>
        <end position="275"/>
    </location>
</feature>
<gene>
    <name evidence="2" type="ORF">CMV_003271</name>
</gene>
<reference evidence="2" key="1">
    <citation type="submission" date="2020-03" db="EMBL/GenBank/DDBJ databases">
        <title>Castanea mollissima Vanexum genome sequencing.</title>
        <authorList>
            <person name="Staton M."/>
        </authorList>
    </citation>
    <scope>NUCLEOTIDE SEQUENCE</scope>
    <source>
        <tissue evidence="2">Leaf</tissue>
    </source>
</reference>
<keyword evidence="3" id="KW-1185">Reference proteome</keyword>
<dbReference type="OrthoDB" id="737278at2759"/>
<name>A0A8J4VWC4_9ROSI</name>
<dbReference type="EMBL" id="JRKL02000258">
    <property type="protein sequence ID" value="KAF3973285.1"/>
    <property type="molecule type" value="Genomic_DNA"/>
</dbReference>
<proteinExistence type="predicted"/>
<evidence type="ECO:0000313" key="2">
    <source>
        <dbReference type="EMBL" id="KAF3973285.1"/>
    </source>
</evidence>
<dbReference type="Proteomes" id="UP000737018">
    <property type="component" value="Unassembled WGS sequence"/>
</dbReference>
<protein>
    <submittedName>
        <fullName evidence="2">Uncharacterized protein</fullName>
    </submittedName>
</protein>